<evidence type="ECO:0000256" key="1">
    <source>
        <dbReference type="SAM" id="MobiDB-lite"/>
    </source>
</evidence>
<accession>A0A433QGG5</accession>
<feature type="compositionally biased region" description="Pro residues" evidence="1">
    <location>
        <begin position="255"/>
        <end position="266"/>
    </location>
</feature>
<evidence type="ECO:0000313" key="2">
    <source>
        <dbReference type="EMBL" id="RUS28824.1"/>
    </source>
</evidence>
<dbReference type="EMBL" id="RBNJ01006074">
    <property type="protein sequence ID" value="RUS28824.1"/>
    <property type="molecule type" value="Genomic_DNA"/>
</dbReference>
<organism evidence="2 3">
    <name type="scientific">Jimgerdemannia flammicorona</name>
    <dbReference type="NCBI Taxonomy" id="994334"/>
    <lineage>
        <taxon>Eukaryota</taxon>
        <taxon>Fungi</taxon>
        <taxon>Fungi incertae sedis</taxon>
        <taxon>Mucoromycota</taxon>
        <taxon>Mucoromycotina</taxon>
        <taxon>Endogonomycetes</taxon>
        <taxon>Endogonales</taxon>
        <taxon>Endogonaceae</taxon>
        <taxon>Jimgerdemannia</taxon>
    </lineage>
</organism>
<comment type="caution">
    <text evidence="2">The sequence shown here is derived from an EMBL/GenBank/DDBJ whole genome shotgun (WGS) entry which is preliminary data.</text>
</comment>
<name>A0A433QGG5_9FUNG</name>
<dbReference type="AlphaFoldDB" id="A0A433QGG5"/>
<evidence type="ECO:0000313" key="3">
    <source>
        <dbReference type="Proteomes" id="UP000274822"/>
    </source>
</evidence>
<sequence>MAIDSKRARTASYSPPCLLSDATIHRDVNLATQTPRLCLNALSLDVLSYMTDFLKLHELWRLSQVSRNLRVIAYASIKRRYDLEMHLTQHELDDGITLPLRGGLIVLHKTKREAKEQQIQDMLVQRLAVDVSLTDGRTGIKLSPNSSAFQRAFRYRLKTAVKYTAHFATLSARGNNPKKMLMFLKKLQDQLLQTPPSSSAAITTSSTTTATTATSAAGAPSSTTTITNTFTSQQPSAFTPHRTAIPNTTTAAPGPTTPAPTTPAHPPPNLPAIITTELANILTTFETRLIPHPTSDRSRFVRTRLLCRLEAYAYFLGVAYGLGFVSPYPRFHALIARLRAIPSLSQSPDHRADYAVTILTMLLYSIIRIRRDSVGRVAKVYLAGRNNDIAHVYTLLVQELVWVLSERRQRPVDEGLVKEVMEMTCHSIPRQSKEYLFSIVLRTAQGLLPVE</sequence>
<feature type="region of interest" description="Disordered" evidence="1">
    <location>
        <begin position="195"/>
        <end position="266"/>
    </location>
</feature>
<feature type="compositionally biased region" description="Low complexity" evidence="1">
    <location>
        <begin position="243"/>
        <end position="254"/>
    </location>
</feature>
<keyword evidence="3" id="KW-1185">Reference proteome</keyword>
<feature type="compositionally biased region" description="Low complexity" evidence="1">
    <location>
        <begin position="195"/>
        <end position="232"/>
    </location>
</feature>
<evidence type="ECO:0008006" key="4">
    <source>
        <dbReference type="Google" id="ProtNLM"/>
    </source>
</evidence>
<dbReference type="Proteomes" id="UP000274822">
    <property type="component" value="Unassembled WGS sequence"/>
</dbReference>
<proteinExistence type="predicted"/>
<protein>
    <recommendedName>
        <fullName evidence="4">F-box domain-containing protein</fullName>
    </recommendedName>
</protein>
<gene>
    <name evidence="2" type="ORF">BC938DRAFT_481402</name>
</gene>
<reference evidence="2 3" key="1">
    <citation type="journal article" date="2018" name="New Phytol.">
        <title>Phylogenomics of Endogonaceae and evolution of mycorrhizas within Mucoromycota.</title>
        <authorList>
            <person name="Chang Y."/>
            <person name="Desiro A."/>
            <person name="Na H."/>
            <person name="Sandor L."/>
            <person name="Lipzen A."/>
            <person name="Clum A."/>
            <person name="Barry K."/>
            <person name="Grigoriev I.V."/>
            <person name="Martin F.M."/>
            <person name="Stajich J.E."/>
            <person name="Smith M.E."/>
            <person name="Bonito G."/>
            <person name="Spatafora J.W."/>
        </authorList>
    </citation>
    <scope>NUCLEOTIDE SEQUENCE [LARGE SCALE GENOMIC DNA]</scope>
    <source>
        <strain evidence="2 3">AD002</strain>
    </source>
</reference>